<dbReference type="EMBL" id="JAANNP010000053">
    <property type="protein sequence ID" value="NHC15763.1"/>
    <property type="molecule type" value="Genomic_DNA"/>
</dbReference>
<dbReference type="NCBIfam" id="NF010761">
    <property type="entry name" value="PRK14164.1"/>
    <property type="match status" value="1"/>
</dbReference>
<proteinExistence type="inferred from homology"/>
<dbReference type="Pfam" id="PF01025">
    <property type="entry name" value="GrpE"/>
    <property type="match status" value="1"/>
</dbReference>
<dbReference type="RefSeq" id="WP_166284254.1">
    <property type="nucleotide sequence ID" value="NZ_JAANNP010000053.1"/>
</dbReference>
<comment type="subunit">
    <text evidence="3">Homodimer.</text>
</comment>
<gene>
    <name evidence="3 7" type="primary">grpE</name>
    <name evidence="7" type="ORF">G9H71_18440</name>
</gene>
<dbReference type="InterPro" id="IPR000740">
    <property type="entry name" value="GrpE"/>
</dbReference>
<evidence type="ECO:0000313" key="8">
    <source>
        <dbReference type="Proteomes" id="UP000800981"/>
    </source>
</evidence>
<keyword evidence="3 4" id="KW-0346">Stress response</keyword>
<comment type="subcellular location">
    <subcellularLocation>
        <location evidence="3">Cytoplasm</location>
    </subcellularLocation>
</comment>
<keyword evidence="3" id="KW-0963">Cytoplasm</keyword>
<dbReference type="Proteomes" id="UP000800981">
    <property type="component" value="Unassembled WGS sequence"/>
</dbReference>
<sequence>MTDVHEEGPEPVVRDKRRIDPTTGAVREQAQQPAPAAPAADEAATPASQAPQAAGQSELETQLAERTADLQRLSAEYANYRKRVDRDREAVREAALANVLTSFLPVLDDIDRARSHGELVGGFKAVADSLTSVIDKLGLTRFGEAGDPFDPTVHEALMHEYSDDVTEATCVTVLQPGFRIGERIVRPARVAVAEPADSGAGAGGSSE</sequence>
<name>A0ABX0GXQ9_9ACTN</name>
<keyword evidence="2 3" id="KW-0143">Chaperone</keyword>
<dbReference type="HAMAP" id="MF_01151">
    <property type="entry name" value="GrpE"/>
    <property type="match status" value="1"/>
</dbReference>
<comment type="caution">
    <text evidence="7">The sequence shown here is derived from an EMBL/GenBank/DDBJ whole genome shotgun (WGS) entry which is preliminary data.</text>
</comment>
<feature type="compositionally biased region" description="Basic and acidic residues" evidence="6">
    <location>
        <begin position="1"/>
        <end position="20"/>
    </location>
</feature>
<comment type="function">
    <text evidence="3 4">Participates actively in the response to hyperosmotic and heat shock by preventing the aggregation of stress-denatured proteins, in association with DnaK and GrpE. It is the nucleotide exchange factor for DnaK and may function as a thermosensor. Unfolded proteins bind initially to DnaJ; upon interaction with the DnaJ-bound protein, DnaK hydrolyzes its bound ATP, resulting in the formation of a stable complex. GrpE releases ADP from DnaK; ATP binding to DnaK triggers the release of the substrate protein, thus completing the reaction cycle. Several rounds of ATP-dependent interactions between DnaJ, DnaK and GrpE are required for fully efficient folding.</text>
</comment>
<dbReference type="Gene3D" id="3.90.20.20">
    <property type="match status" value="1"/>
</dbReference>
<dbReference type="Gene3D" id="2.30.22.10">
    <property type="entry name" value="Head domain of nucleotide exchange factor GrpE"/>
    <property type="match status" value="1"/>
</dbReference>
<evidence type="ECO:0000256" key="2">
    <source>
        <dbReference type="ARBA" id="ARBA00023186"/>
    </source>
</evidence>
<organism evidence="7 8">
    <name type="scientific">Motilibacter deserti</name>
    <dbReference type="NCBI Taxonomy" id="2714956"/>
    <lineage>
        <taxon>Bacteria</taxon>
        <taxon>Bacillati</taxon>
        <taxon>Actinomycetota</taxon>
        <taxon>Actinomycetes</taxon>
        <taxon>Motilibacterales</taxon>
        <taxon>Motilibacteraceae</taxon>
        <taxon>Motilibacter</taxon>
    </lineage>
</organism>
<dbReference type="PROSITE" id="PS01071">
    <property type="entry name" value="GRPE"/>
    <property type="match status" value="1"/>
</dbReference>
<evidence type="ECO:0000256" key="6">
    <source>
        <dbReference type="SAM" id="MobiDB-lite"/>
    </source>
</evidence>
<evidence type="ECO:0000256" key="5">
    <source>
        <dbReference type="RuleBase" id="RU004478"/>
    </source>
</evidence>
<evidence type="ECO:0000313" key="7">
    <source>
        <dbReference type="EMBL" id="NHC15763.1"/>
    </source>
</evidence>
<dbReference type="SUPFAM" id="SSF58014">
    <property type="entry name" value="Coiled-coil domain of nucleotide exchange factor GrpE"/>
    <property type="match status" value="1"/>
</dbReference>
<dbReference type="CDD" id="cd00446">
    <property type="entry name" value="GrpE"/>
    <property type="match status" value="1"/>
</dbReference>
<accession>A0ABX0GXQ9</accession>
<evidence type="ECO:0000256" key="4">
    <source>
        <dbReference type="RuleBase" id="RU000639"/>
    </source>
</evidence>
<feature type="region of interest" description="Disordered" evidence="6">
    <location>
        <begin position="1"/>
        <end position="63"/>
    </location>
</feature>
<dbReference type="PRINTS" id="PR00773">
    <property type="entry name" value="GRPEPROTEIN"/>
</dbReference>
<dbReference type="PANTHER" id="PTHR21237">
    <property type="entry name" value="GRPE PROTEIN"/>
    <property type="match status" value="1"/>
</dbReference>
<comment type="similarity">
    <text evidence="1 3 5">Belongs to the GrpE family.</text>
</comment>
<protein>
    <recommendedName>
        <fullName evidence="3 4">Protein GrpE</fullName>
    </recommendedName>
    <alternativeName>
        <fullName evidence="3">HSP-70 cofactor</fullName>
    </alternativeName>
</protein>
<evidence type="ECO:0000256" key="3">
    <source>
        <dbReference type="HAMAP-Rule" id="MF_01151"/>
    </source>
</evidence>
<reference evidence="7 8" key="1">
    <citation type="submission" date="2020-03" db="EMBL/GenBank/DDBJ databases">
        <title>Two novel Motilibacter sp.</title>
        <authorList>
            <person name="Liu S."/>
        </authorList>
    </citation>
    <scope>NUCLEOTIDE SEQUENCE [LARGE SCALE GENOMIC DNA]</scope>
    <source>
        <strain evidence="7 8">E257</strain>
    </source>
</reference>
<dbReference type="SUPFAM" id="SSF51064">
    <property type="entry name" value="Head domain of nucleotide exchange factor GrpE"/>
    <property type="match status" value="1"/>
</dbReference>
<dbReference type="PANTHER" id="PTHR21237:SF23">
    <property type="entry name" value="GRPE PROTEIN HOMOLOG, MITOCHONDRIAL"/>
    <property type="match status" value="1"/>
</dbReference>
<dbReference type="InterPro" id="IPR013805">
    <property type="entry name" value="GrpE_CC"/>
</dbReference>
<dbReference type="InterPro" id="IPR009012">
    <property type="entry name" value="GrpE_head"/>
</dbReference>
<keyword evidence="8" id="KW-1185">Reference proteome</keyword>
<evidence type="ECO:0000256" key="1">
    <source>
        <dbReference type="ARBA" id="ARBA00009054"/>
    </source>
</evidence>
<feature type="compositionally biased region" description="Low complexity" evidence="6">
    <location>
        <begin position="29"/>
        <end position="57"/>
    </location>
</feature>
<dbReference type="NCBIfam" id="NF010760">
    <property type="entry name" value="PRK14163.1"/>
    <property type="match status" value="1"/>
</dbReference>